<dbReference type="InterPro" id="IPR001360">
    <property type="entry name" value="Glyco_hydro_1"/>
</dbReference>
<keyword evidence="3" id="KW-0732">Signal</keyword>
<dbReference type="Gene3D" id="3.20.20.80">
    <property type="entry name" value="Glycosidases"/>
    <property type="match status" value="1"/>
</dbReference>
<dbReference type="Proteomes" id="UP000593579">
    <property type="component" value="Unassembled WGS sequence"/>
</dbReference>
<dbReference type="InterPro" id="IPR017853">
    <property type="entry name" value="GH"/>
</dbReference>
<dbReference type="PANTHER" id="PTHR10353">
    <property type="entry name" value="GLYCOSYL HYDROLASE"/>
    <property type="match status" value="1"/>
</dbReference>
<organism evidence="4 5">
    <name type="scientific">Gossypium gossypioides</name>
    <name type="common">Mexican cotton</name>
    <name type="synonym">Selera gossypioides</name>
    <dbReference type="NCBI Taxonomy" id="34282"/>
    <lineage>
        <taxon>Eukaryota</taxon>
        <taxon>Viridiplantae</taxon>
        <taxon>Streptophyta</taxon>
        <taxon>Embryophyta</taxon>
        <taxon>Tracheophyta</taxon>
        <taxon>Spermatophyta</taxon>
        <taxon>Magnoliopsida</taxon>
        <taxon>eudicotyledons</taxon>
        <taxon>Gunneridae</taxon>
        <taxon>Pentapetalae</taxon>
        <taxon>rosids</taxon>
        <taxon>malvids</taxon>
        <taxon>Malvales</taxon>
        <taxon>Malvaceae</taxon>
        <taxon>Malvoideae</taxon>
        <taxon>Gossypium</taxon>
    </lineage>
</organism>
<protein>
    <recommendedName>
        <fullName evidence="6">Beta-glucosidase 18-like</fullName>
    </recommendedName>
</protein>
<dbReference type="SUPFAM" id="SSF51445">
    <property type="entry name" value="(Trans)glycosidases"/>
    <property type="match status" value="2"/>
</dbReference>
<dbReference type="AlphaFoldDB" id="A0A7J9CUU0"/>
<name>A0A7J9CUU0_GOSGO</name>
<dbReference type="GO" id="GO:0008422">
    <property type="term" value="F:beta-glucosidase activity"/>
    <property type="evidence" value="ECO:0007669"/>
    <property type="project" value="TreeGrafter"/>
</dbReference>
<comment type="caution">
    <text evidence="4">The sequence shown here is derived from an EMBL/GenBank/DDBJ whole genome shotgun (WGS) entry which is preliminary data.</text>
</comment>
<evidence type="ECO:0000256" key="1">
    <source>
        <dbReference type="ARBA" id="ARBA00010838"/>
    </source>
</evidence>
<dbReference type="GO" id="GO:0005975">
    <property type="term" value="P:carbohydrate metabolic process"/>
    <property type="evidence" value="ECO:0007669"/>
    <property type="project" value="InterPro"/>
</dbReference>
<accession>A0A7J9CUU0</accession>
<evidence type="ECO:0000313" key="4">
    <source>
        <dbReference type="EMBL" id="MBA0752212.1"/>
    </source>
</evidence>
<dbReference type="EMBL" id="JABEZY010000013">
    <property type="protein sequence ID" value="MBA0752212.1"/>
    <property type="molecule type" value="Genomic_DNA"/>
</dbReference>
<keyword evidence="5" id="KW-1185">Reference proteome</keyword>
<proteinExistence type="inferred from homology"/>
<dbReference type="Pfam" id="PF00232">
    <property type="entry name" value="Glyco_hydro_1"/>
    <property type="match status" value="1"/>
</dbReference>
<feature type="signal peptide" evidence="3">
    <location>
        <begin position="1"/>
        <end position="28"/>
    </location>
</feature>
<sequence>MPVNVIIHFSLMFFVVYLLVSSTSNAEGQDVEGGYLEDGKGLSNWDVFTHIPGNIKNNENGDDADDDYHLFLEDAEIAQSLGVNAYRFSISWARILPRGRFGEVNPGGIKFYNKIIDNLLLRGIEPFLTIHHFDLPQELEDRYGAWLSPLMQDDFLLLAETCFKSFGDRVKFWTTINEPNMFAEMSYVRGLYPPAHCSPPFGNCSVGNADIEPLIVVHNMLLAHGKAVKLYRERFQSKQGGSIGLVVHSHMYEPLRDVESDRQAVNRALAFTGGWVLDPLVFGDYPPEMRQYHRSELPRFSSEETEYMKGSIDFIGLNHYSTLYAKDCIHSPCVVGGDHFIRGFTFITGERDGTLIGEPVIPFLALACLLSYIALGSPLYELKSINACFSSIYRSVLTGVERFYVVPRGMEKIVDHVSKRYNNMPIYVTENGKLQSYILSMAVPLNLEITVLNLG</sequence>
<gene>
    <name evidence="4" type="ORF">Gogos_001069</name>
</gene>
<comment type="similarity">
    <text evidence="1 2">Belongs to the glycosyl hydrolase 1 family.</text>
</comment>
<dbReference type="OrthoDB" id="933532at2759"/>
<feature type="chain" id="PRO_5029811790" description="Beta-glucosidase 18-like" evidence="3">
    <location>
        <begin position="29"/>
        <end position="455"/>
    </location>
</feature>
<evidence type="ECO:0008006" key="6">
    <source>
        <dbReference type="Google" id="ProtNLM"/>
    </source>
</evidence>
<dbReference type="PANTHER" id="PTHR10353:SF175">
    <property type="entry name" value="BETA-GLUCOSIDASE 18-LIKE ISOFORM X1"/>
    <property type="match status" value="1"/>
</dbReference>
<reference evidence="4 5" key="1">
    <citation type="journal article" date="2019" name="Genome Biol. Evol.">
        <title>Insights into the evolution of the New World diploid cottons (Gossypium, subgenus Houzingenia) based on genome sequencing.</title>
        <authorList>
            <person name="Grover C.E."/>
            <person name="Arick M.A. 2nd"/>
            <person name="Thrash A."/>
            <person name="Conover J.L."/>
            <person name="Sanders W.S."/>
            <person name="Peterson D.G."/>
            <person name="Frelichowski J.E."/>
            <person name="Scheffler J.A."/>
            <person name="Scheffler B.E."/>
            <person name="Wendel J.F."/>
        </authorList>
    </citation>
    <scope>NUCLEOTIDE SEQUENCE [LARGE SCALE GENOMIC DNA]</scope>
    <source>
        <strain evidence="4">5</strain>
        <tissue evidence="4">Leaf</tissue>
    </source>
</reference>
<evidence type="ECO:0000313" key="5">
    <source>
        <dbReference type="Proteomes" id="UP000593579"/>
    </source>
</evidence>
<evidence type="ECO:0000256" key="3">
    <source>
        <dbReference type="SAM" id="SignalP"/>
    </source>
</evidence>
<evidence type="ECO:0000256" key="2">
    <source>
        <dbReference type="RuleBase" id="RU003690"/>
    </source>
</evidence>